<organism evidence="2">
    <name type="scientific">viral metagenome</name>
    <dbReference type="NCBI Taxonomy" id="1070528"/>
    <lineage>
        <taxon>unclassified sequences</taxon>
        <taxon>metagenomes</taxon>
        <taxon>organismal metagenomes</taxon>
    </lineage>
</organism>
<reference evidence="2" key="1">
    <citation type="journal article" date="2020" name="Nature">
        <title>Giant virus diversity and host interactions through global metagenomics.</title>
        <authorList>
            <person name="Schulz F."/>
            <person name="Roux S."/>
            <person name="Paez-Espino D."/>
            <person name="Jungbluth S."/>
            <person name="Walsh D.A."/>
            <person name="Denef V.J."/>
            <person name="McMahon K.D."/>
            <person name="Konstantinidis K.T."/>
            <person name="Eloe-Fadrosh E.A."/>
            <person name="Kyrpides N.C."/>
            <person name="Woyke T."/>
        </authorList>
    </citation>
    <scope>NUCLEOTIDE SEQUENCE</scope>
    <source>
        <strain evidence="2">GVMAG-M-3300027708-5</strain>
    </source>
</reference>
<sequence length="189" mass="20586">MSQSNAAAIKRRVNVPSTPSQNSIGIKTNNTVGPSNVTNTVTPSPTGFTLPQVIAVIDSRLTTLEKNMRDGVSVSNGNNIDLEQTVSVSDFSNVVDEFNSRFAMFAEEISEMKDIVIKLQSYTMEVNKTLMDERIHVFSDLNLNESSTIGPVPVTNEPSTVFISDEVVNQTSVDLKNLIQTEVLQSSSS</sequence>
<feature type="compositionally biased region" description="Polar residues" evidence="1">
    <location>
        <begin position="15"/>
        <end position="31"/>
    </location>
</feature>
<accession>A0A6C0JJY2</accession>
<evidence type="ECO:0000313" key="2">
    <source>
        <dbReference type="EMBL" id="QHU05086.1"/>
    </source>
</evidence>
<feature type="region of interest" description="Disordered" evidence="1">
    <location>
        <begin position="1"/>
        <end position="31"/>
    </location>
</feature>
<evidence type="ECO:0000256" key="1">
    <source>
        <dbReference type="SAM" id="MobiDB-lite"/>
    </source>
</evidence>
<protein>
    <submittedName>
        <fullName evidence="2">Uncharacterized protein</fullName>
    </submittedName>
</protein>
<name>A0A6C0JJY2_9ZZZZ</name>
<dbReference type="EMBL" id="MN740407">
    <property type="protein sequence ID" value="QHU05086.1"/>
    <property type="molecule type" value="Genomic_DNA"/>
</dbReference>
<proteinExistence type="predicted"/>
<dbReference type="AlphaFoldDB" id="A0A6C0JJY2"/>